<dbReference type="AlphaFoldDB" id="A0A8S3CS14"/>
<comment type="caution">
    <text evidence="4">The sequence shown here is derived from an EMBL/GenBank/DDBJ whole genome shotgun (WGS) entry which is preliminary data.</text>
</comment>
<evidence type="ECO:0000256" key="2">
    <source>
        <dbReference type="ARBA" id="ARBA00022777"/>
    </source>
</evidence>
<protein>
    <recommendedName>
        <fullName evidence="3">PI3K/PI4K catalytic domain-containing protein</fullName>
    </recommendedName>
</protein>
<dbReference type="SUPFAM" id="SSF56112">
    <property type="entry name" value="Protein kinase-like (PK-like)"/>
    <property type="match status" value="1"/>
</dbReference>
<dbReference type="InterPro" id="IPR012337">
    <property type="entry name" value="RNaseH-like_sf"/>
</dbReference>
<dbReference type="PROSITE" id="PS50290">
    <property type="entry name" value="PI3_4_KINASE_3"/>
    <property type="match status" value="1"/>
</dbReference>
<dbReference type="GO" id="GO:0016020">
    <property type="term" value="C:membrane"/>
    <property type="evidence" value="ECO:0007669"/>
    <property type="project" value="TreeGrafter"/>
</dbReference>
<dbReference type="Pfam" id="PF05699">
    <property type="entry name" value="Dimer_Tnp_hAT"/>
    <property type="match status" value="1"/>
</dbReference>
<dbReference type="GO" id="GO:0046983">
    <property type="term" value="F:protein dimerization activity"/>
    <property type="evidence" value="ECO:0007669"/>
    <property type="project" value="InterPro"/>
</dbReference>
<evidence type="ECO:0000259" key="3">
    <source>
        <dbReference type="PROSITE" id="PS50290"/>
    </source>
</evidence>
<feature type="domain" description="PI3K/PI4K catalytic" evidence="3">
    <location>
        <begin position="1"/>
        <end position="84"/>
    </location>
</feature>
<feature type="non-terminal residue" evidence="4">
    <location>
        <position position="154"/>
    </location>
</feature>
<dbReference type="GO" id="GO:0004430">
    <property type="term" value="F:1-phosphatidylinositol 4-kinase activity"/>
    <property type="evidence" value="ECO:0007669"/>
    <property type="project" value="TreeGrafter"/>
</dbReference>
<dbReference type="EMBL" id="CAJOBI010185318">
    <property type="protein sequence ID" value="CAF4941610.1"/>
    <property type="molecule type" value="Genomic_DNA"/>
</dbReference>
<keyword evidence="2" id="KW-0418">Kinase</keyword>
<name>A0A8S3CS14_9BILA</name>
<dbReference type="PANTHER" id="PTHR10048:SF22">
    <property type="entry name" value="PHOSPHATIDYLINOSITOL 4-KINASE BETA"/>
    <property type="match status" value="1"/>
</dbReference>
<dbReference type="InterPro" id="IPR011009">
    <property type="entry name" value="Kinase-like_dom_sf"/>
</dbReference>
<gene>
    <name evidence="4" type="ORF">SMN809_LOCUS53678</name>
</gene>
<dbReference type="InterPro" id="IPR036940">
    <property type="entry name" value="PI3/4_kinase_cat_sf"/>
</dbReference>
<dbReference type="GO" id="GO:0048015">
    <property type="term" value="P:phosphatidylinositol-mediated signaling"/>
    <property type="evidence" value="ECO:0007669"/>
    <property type="project" value="TreeGrafter"/>
</dbReference>
<dbReference type="GO" id="GO:0046854">
    <property type="term" value="P:phosphatidylinositol phosphate biosynthetic process"/>
    <property type="evidence" value="ECO:0007669"/>
    <property type="project" value="InterPro"/>
</dbReference>
<evidence type="ECO:0000313" key="4">
    <source>
        <dbReference type="EMBL" id="CAF4941610.1"/>
    </source>
</evidence>
<evidence type="ECO:0000256" key="1">
    <source>
        <dbReference type="ARBA" id="ARBA00022679"/>
    </source>
</evidence>
<accession>A0A8S3CS14</accession>
<dbReference type="Gene3D" id="1.10.1070.11">
    <property type="entry name" value="Phosphatidylinositol 3-/4-kinase, catalytic domain"/>
    <property type="match status" value="1"/>
</dbReference>
<proteinExistence type="predicted"/>
<dbReference type="SUPFAM" id="SSF53098">
    <property type="entry name" value="Ribonuclease H-like"/>
    <property type="match status" value="1"/>
</dbReference>
<reference evidence="4" key="1">
    <citation type="submission" date="2021-02" db="EMBL/GenBank/DDBJ databases">
        <authorList>
            <person name="Nowell W R."/>
        </authorList>
    </citation>
    <scope>NUCLEOTIDE SEQUENCE</scope>
</reference>
<dbReference type="GO" id="GO:0005737">
    <property type="term" value="C:cytoplasm"/>
    <property type="evidence" value="ECO:0007669"/>
    <property type="project" value="TreeGrafter"/>
</dbReference>
<keyword evidence="1" id="KW-0808">Transferase</keyword>
<dbReference type="InterPro" id="IPR015433">
    <property type="entry name" value="PI3/4_kinase"/>
</dbReference>
<feature type="non-terminal residue" evidence="4">
    <location>
        <position position="1"/>
    </location>
</feature>
<dbReference type="InterPro" id="IPR008906">
    <property type="entry name" value="HATC_C_dom"/>
</dbReference>
<dbReference type="InterPro" id="IPR000403">
    <property type="entry name" value="PI3/4_kinase_cat_dom"/>
</dbReference>
<evidence type="ECO:0000313" key="5">
    <source>
        <dbReference type="Proteomes" id="UP000676336"/>
    </source>
</evidence>
<dbReference type="Proteomes" id="UP000676336">
    <property type="component" value="Unassembled WGS sequence"/>
</dbReference>
<dbReference type="PANTHER" id="PTHR10048">
    <property type="entry name" value="PHOSPHATIDYLINOSITOL KINASE"/>
    <property type="match status" value="1"/>
</dbReference>
<sequence>MGGLQSDMYGYYKILILRALIAARKHMDKLMSIVEIMQHGSQLNCFSKGNVTLGLRERFHLNMTDEQLEFNVEKMVESSLNSLTTRVYDTFQYYTNGIKCALASHDDSSEDDEDEIERYAKAKLVISNEESVLQWWKKRSINYPTLSVLARSLL</sequence>
<organism evidence="4 5">
    <name type="scientific">Rotaria magnacalcarata</name>
    <dbReference type="NCBI Taxonomy" id="392030"/>
    <lineage>
        <taxon>Eukaryota</taxon>
        <taxon>Metazoa</taxon>
        <taxon>Spiralia</taxon>
        <taxon>Gnathifera</taxon>
        <taxon>Rotifera</taxon>
        <taxon>Eurotatoria</taxon>
        <taxon>Bdelloidea</taxon>
        <taxon>Philodinida</taxon>
        <taxon>Philodinidae</taxon>
        <taxon>Rotaria</taxon>
    </lineage>
</organism>